<dbReference type="InterPro" id="IPR002068">
    <property type="entry name" value="A-crystallin/Hsp20_dom"/>
</dbReference>
<organism evidence="2">
    <name type="scientific">marine metagenome</name>
    <dbReference type="NCBI Taxonomy" id="408172"/>
    <lineage>
        <taxon>unclassified sequences</taxon>
        <taxon>metagenomes</taxon>
        <taxon>ecological metagenomes</taxon>
    </lineage>
</organism>
<accession>A0A381SGE4</accession>
<name>A0A381SGE4_9ZZZZ</name>
<feature type="domain" description="SHSP" evidence="1">
    <location>
        <begin position="31"/>
        <end position="143"/>
    </location>
</feature>
<dbReference type="InterPro" id="IPR008978">
    <property type="entry name" value="HSP20-like_chaperone"/>
</dbReference>
<dbReference type="SUPFAM" id="SSF49764">
    <property type="entry name" value="HSP20-like chaperones"/>
    <property type="match status" value="1"/>
</dbReference>
<dbReference type="Pfam" id="PF00011">
    <property type="entry name" value="HSP20"/>
    <property type="match status" value="1"/>
</dbReference>
<dbReference type="PANTHER" id="PTHR11527">
    <property type="entry name" value="HEAT-SHOCK PROTEIN 20 FAMILY MEMBER"/>
    <property type="match status" value="1"/>
</dbReference>
<dbReference type="InterPro" id="IPR031107">
    <property type="entry name" value="Small_HSP"/>
</dbReference>
<evidence type="ECO:0000313" key="2">
    <source>
        <dbReference type="EMBL" id="SVA02559.1"/>
    </source>
</evidence>
<reference evidence="2" key="1">
    <citation type="submission" date="2018-05" db="EMBL/GenBank/DDBJ databases">
        <authorList>
            <person name="Lanie J.A."/>
            <person name="Ng W.-L."/>
            <person name="Kazmierczak K.M."/>
            <person name="Andrzejewski T.M."/>
            <person name="Davidsen T.M."/>
            <person name="Wayne K.J."/>
            <person name="Tettelin H."/>
            <person name="Glass J.I."/>
            <person name="Rusch D."/>
            <person name="Podicherti R."/>
            <person name="Tsui H.-C.T."/>
            <person name="Winkler M.E."/>
        </authorList>
    </citation>
    <scope>NUCLEOTIDE SEQUENCE</scope>
</reference>
<protein>
    <recommendedName>
        <fullName evidence="1">SHSP domain-containing protein</fullName>
    </recommendedName>
</protein>
<proteinExistence type="predicted"/>
<dbReference type="PROSITE" id="PS01031">
    <property type="entry name" value="SHSP"/>
    <property type="match status" value="1"/>
</dbReference>
<dbReference type="EMBL" id="UINC01003017">
    <property type="protein sequence ID" value="SVA02559.1"/>
    <property type="molecule type" value="Genomic_DNA"/>
</dbReference>
<evidence type="ECO:0000259" key="1">
    <source>
        <dbReference type="PROSITE" id="PS01031"/>
    </source>
</evidence>
<dbReference type="AlphaFoldDB" id="A0A381SGE4"/>
<dbReference type="Gene3D" id="2.60.40.790">
    <property type="match status" value="1"/>
</dbReference>
<dbReference type="CDD" id="cd06464">
    <property type="entry name" value="ACD_sHsps-like"/>
    <property type="match status" value="1"/>
</dbReference>
<gene>
    <name evidence="2" type="ORF">METZ01_LOCUS55413</name>
</gene>
<sequence length="144" mass="16489">MNLVQWNPLRDFDDFFDRYGATGRTFWRGGEPGHDWLPLVDVRETDEGYRLDLEIPAVDPKDVSVRLDERVLSISGERPFDAIDEGQRLRHRERRYGRFTRSFRLPEDADGGNIVADARNGVLSITIGKRSQSEGKVIDVQIAS</sequence>